<proteinExistence type="predicted"/>
<dbReference type="EMBL" id="FLMQ01000055">
    <property type="protein sequence ID" value="SBP87635.1"/>
    <property type="molecule type" value="Genomic_DNA"/>
</dbReference>
<organism evidence="1 2">
    <name type="scientific">Thiomonas delicata</name>
    <name type="common">Thiomonas cuprina</name>
    <dbReference type="NCBI Taxonomy" id="364030"/>
    <lineage>
        <taxon>Bacteria</taxon>
        <taxon>Pseudomonadati</taxon>
        <taxon>Pseudomonadota</taxon>
        <taxon>Betaproteobacteria</taxon>
        <taxon>Burkholderiales</taxon>
        <taxon>Thiomonas</taxon>
    </lineage>
</organism>
<protein>
    <submittedName>
        <fullName evidence="1">Uncharacterized protein</fullName>
    </submittedName>
</protein>
<evidence type="ECO:0000313" key="1">
    <source>
        <dbReference type="EMBL" id="SBP87635.1"/>
    </source>
</evidence>
<dbReference type="AlphaFoldDB" id="A0A238D318"/>
<sequence>MFFNASGGHQMVYMTQQRGAYFFQMRVPRKHRVEFGELIRVQLNTFDREVARILSMSLAAQWLARFSGLQLPAGGVSPAIDHAPSAPLMDPLSERHQACPATASPTTHALHGASLHETRGGSVRDAIDLSVNYLKLLKFAQRHACLCPVPGARTGLQHAVCQSGSIGCHAGAGSLGRARHHHRAQTGRTRLFRAAVHESGRQAVRRNPRGHRQGP</sequence>
<keyword evidence="2" id="KW-1185">Reference proteome</keyword>
<name>A0A238D318_THIDL</name>
<accession>A0A238D318</accession>
<reference evidence="1 2" key="1">
    <citation type="submission" date="2016-06" db="EMBL/GenBank/DDBJ databases">
        <authorList>
            <person name="Kjaerup R.B."/>
            <person name="Dalgaard T.S."/>
            <person name="Juul-Madsen H.R."/>
        </authorList>
    </citation>
    <scope>NUCLEOTIDE SEQUENCE [LARGE SCALE GENOMIC DNA]</scope>
    <source>
        <strain evidence="1 2">DSM 16361</strain>
    </source>
</reference>
<dbReference type="Proteomes" id="UP000214566">
    <property type="component" value="Unassembled WGS sequence"/>
</dbReference>
<gene>
    <name evidence="1" type="ORF">THIARS_60348</name>
</gene>
<evidence type="ECO:0000313" key="2">
    <source>
        <dbReference type="Proteomes" id="UP000214566"/>
    </source>
</evidence>